<evidence type="ECO:0000313" key="2">
    <source>
        <dbReference type="Proteomes" id="UP000051449"/>
    </source>
</evidence>
<dbReference type="Proteomes" id="UP000051449">
    <property type="component" value="Unassembled WGS sequence"/>
</dbReference>
<reference evidence="1 2" key="1">
    <citation type="submission" date="2015-10" db="EMBL/GenBank/DDBJ databases">
        <title>The utility of whole genome sequencing in characterizing Acinetobacter epidemiology and analyzing hospital outbreaks.</title>
        <authorList>
            <person name="Ozer E.A."/>
            <person name="Fitzpatrick M.A."/>
            <person name="Hauser A.R."/>
        </authorList>
    </citation>
    <scope>NUCLEOTIDE SEQUENCE [LARGE SCALE GENOMIC DNA]</scope>
    <source>
        <strain evidence="1 2">ABBL072</strain>
    </source>
</reference>
<name>A0AAN6AJ29_ACIBA</name>
<dbReference type="RefSeq" id="WP_001138916.1">
    <property type="nucleotide sequence ID" value="NZ_CACSGJ010000056.1"/>
</dbReference>
<dbReference type="EMBL" id="LLGC01000179">
    <property type="protein sequence ID" value="KQE03656.1"/>
    <property type="molecule type" value="Genomic_DNA"/>
</dbReference>
<organism evidence="1 2">
    <name type="scientific">Acinetobacter baumannii</name>
    <dbReference type="NCBI Taxonomy" id="470"/>
    <lineage>
        <taxon>Bacteria</taxon>
        <taxon>Pseudomonadati</taxon>
        <taxon>Pseudomonadota</taxon>
        <taxon>Gammaproteobacteria</taxon>
        <taxon>Moraxellales</taxon>
        <taxon>Moraxellaceae</taxon>
        <taxon>Acinetobacter</taxon>
        <taxon>Acinetobacter calcoaceticus/baumannii complex</taxon>
    </lineage>
</organism>
<comment type="caution">
    <text evidence="1">The sequence shown here is derived from an EMBL/GenBank/DDBJ whole genome shotgun (WGS) entry which is preliminary data.</text>
</comment>
<sequence length="92" mass="10300">MPSFDSKKFYDEKGLVRKPFTVTQEASEIIARFAEKYPTLTQGDIVSVLAGFLEDDRMSYVVEEACAKFAEAKPPKIHARAGGRPKKKTEDS</sequence>
<accession>A0AAN6AJ29</accession>
<protein>
    <submittedName>
        <fullName evidence="1">Uncharacterized protein</fullName>
    </submittedName>
</protein>
<evidence type="ECO:0000313" key="1">
    <source>
        <dbReference type="EMBL" id="KQE03656.1"/>
    </source>
</evidence>
<proteinExistence type="predicted"/>
<gene>
    <name evidence="1" type="ORF">APD33_13665</name>
</gene>
<dbReference type="AlphaFoldDB" id="A0AAN6AJ29"/>